<dbReference type="Proteomes" id="UP000815677">
    <property type="component" value="Unassembled WGS sequence"/>
</dbReference>
<name>A0ABQ0M6L2_MYCCL</name>
<feature type="chain" id="PRO_5045593737" evidence="1">
    <location>
        <begin position="26"/>
        <end position="183"/>
    </location>
</feature>
<evidence type="ECO:0000313" key="3">
    <source>
        <dbReference type="Proteomes" id="UP000815677"/>
    </source>
</evidence>
<organism evidence="2 3">
    <name type="scientific">Mycena chlorophos</name>
    <name type="common">Agaric fungus</name>
    <name type="synonym">Agaricus chlorophos</name>
    <dbReference type="NCBI Taxonomy" id="658473"/>
    <lineage>
        <taxon>Eukaryota</taxon>
        <taxon>Fungi</taxon>
        <taxon>Dikarya</taxon>
        <taxon>Basidiomycota</taxon>
        <taxon>Agaricomycotina</taxon>
        <taxon>Agaricomycetes</taxon>
        <taxon>Agaricomycetidae</taxon>
        <taxon>Agaricales</taxon>
        <taxon>Marasmiineae</taxon>
        <taxon>Mycenaceae</taxon>
        <taxon>Mycena</taxon>
    </lineage>
</organism>
<dbReference type="EMBL" id="DF849506">
    <property type="protein sequence ID" value="GAT57806.1"/>
    <property type="molecule type" value="Genomic_DNA"/>
</dbReference>
<protein>
    <submittedName>
        <fullName evidence="2">Uncharacterized protein</fullName>
    </submittedName>
</protein>
<keyword evidence="3" id="KW-1185">Reference proteome</keyword>
<feature type="signal peptide" evidence="1">
    <location>
        <begin position="1"/>
        <end position="25"/>
    </location>
</feature>
<evidence type="ECO:0000313" key="2">
    <source>
        <dbReference type="EMBL" id="GAT57806.1"/>
    </source>
</evidence>
<sequence length="183" mass="20793">MGTPRRSRLVLVFPVVFLPSPTMSAAEFCLLESLASAGVQTNTDNAIVLLYFQAGLIASRQAELRFGRDERSRKKYIRRCNGAQKEREMVSASDSKLDLGLQAELGLQGDPLLYAELILKMKKEMRRRGTGLVPAMDLAVQTKCAVQICRELQEIYFFADLMSLYRLLTQLFLSWRWEKNSAH</sequence>
<reference evidence="2" key="1">
    <citation type="submission" date="2014-09" db="EMBL/GenBank/DDBJ databases">
        <title>Genome sequence of the luminous mushroom Mycena chlorophos for searching fungal bioluminescence genes.</title>
        <authorList>
            <person name="Tanaka Y."/>
            <person name="Kasuga D."/>
            <person name="Oba Y."/>
            <person name="Hase S."/>
            <person name="Sato K."/>
            <person name="Oba Y."/>
            <person name="Sakakibara Y."/>
        </authorList>
    </citation>
    <scope>NUCLEOTIDE SEQUENCE</scope>
</reference>
<gene>
    <name evidence="2" type="ORF">MCHLO_14312</name>
</gene>
<keyword evidence="1" id="KW-0732">Signal</keyword>
<evidence type="ECO:0000256" key="1">
    <source>
        <dbReference type="SAM" id="SignalP"/>
    </source>
</evidence>
<accession>A0ABQ0M6L2</accession>
<proteinExistence type="predicted"/>